<evidence type="ECO:0000259" key="4">
    <source>
        <dbReference type="PROSITE" id="PS50026"/>
    </source>
</evidence>
<keyword evidence="6" id="KW-1185">Reference proteome</keyword>
<protein>
    <submittedName>
        <fullName evidence="5">Membrane-associated protein, putative</fullName>
    </submittedName>
</protein>
<dbReference type="VEuPathDB" id="TriTrypDB:BSAL_57480"/>
<keyword evidence="3" id="KW-0812">Transmembrane</keyword>
<sequence>MKQVSFAELFLERIVVCALLMCPFIALGDLHMAVSRVVVSSISQSLGEMLYAVELIECNSSADASPNIHLHARSNNADNPYDDYAHTTRTYTALTFDRVLGLSSGVTYHHTTVKRRKFRELLCNIQPADSRKFNMLGSAFFGSTHSESSSSPNFTTTLVDISLQATSEICSVVLHFIDRYKSFSHLVLATRGSNVSSPFELALEVGTNVNDRAVIESYPTTSTTPVALSYTVRQRKHSILSRCNSNCPNVDCNDHGSVIYIAGKCRCDCDDGWQGLLCATTTAPTPPPTSAPPTPAPPVPCTNADCNNHATTWSGTVGSCTCTCDPAWTDGACSTSNVCTNADCSGNAASVTGNRPSCACTCNAAWTGSTCAVSNVCTNAADCNNRATSFSGNRPNCICTCPGEWIGSACETSNVCTNPVDCSGQATSVSGNRPSCSCACAPEWTGASCQASNVCTNDADCTNHAMSVSGNRPSCTCYCPAEWVGSACQTSNVCTNSADCSNHATSFSGNRPSCSCSCPPEWIGRACETSNVCTIADDCSGHATTVSGNRPSCTCMCPPEWIGTKCETSSACTIAEDCSSRATSVTGRRWSCNCECFRSGLAHRVCSLIMCTIAGDCSGHGTNVSGIRPSCTCTCPPEWIGTKCEISNVCTNAVDCSSHAGRVVGNRPACTCYCLAAYHGKTCDVTYTLTATATHSLKPTEDATESVTQTSSEAKRSGSVSYTRSVVDLSPTQTSSETWTRSTSITQRISKSVISDSQSKSGSLLVSLTTTPSYSNGTTVSTSPTKTSIFTSSISVTRSSSISRSSTQATESMRATTTEMGSATYPSESVTLSFRETRDGNFFFVNGSDDPNGPQNHHLGGASVSLSRSWTHRGNLSITASLRKSPTVTVSPSCTSNVHLAIRASEELLSTEAELWCGGTAVGGVSSVGNGVNVSDNVVSESNTTFKPASCIVVPTASHGGIKAQISRTTMASMVPPLKLIIPFTLNATDWDVERYTTTTPTVDAATLNISTLSVQWQYILLQSTSAVSNVSVNDSVATAIVLGNTIGAVEYRLDAIPAYSTVHAVVLRCQCGGRPLTTVFTVQWPDKVVLMTPAQEVLAGLATPLGPLSGDPTAAASMALMGAMSCSGEPITSASVAAYFISVFVDFGPASLALGNLGLAAAFCLLHAAAGAVYYRAVMKSDVTESLDSSTASTSDDHGNNGCDHEELKVAWWVQLCGAVRGPAWS</sequence>
<feature type="domain" description="EGF-like" evidence="4">
    <location>
        <begin position="490"/>
        <end position="528"/>
    </location>
</feature>
<dbReference type="Proteomes" id="UP000051952">
    <property type="component" value="Unassembled WGS sequence"/>
</dbReference>
<gene>
    <name evidence="5" type="ORF">BSAL_89675</name>
</gene>
<evidence type="ECO:0000256" key="1">
    <source>
        <dbReference type="PROSITE-ProRule" id="PRU00076"/>
    </source>
</evidence>
<keyword evidence="3" id="KW-1133">Transmembrane helix</keyword>
<feature type="disulfide bond" evidence="1">
    <location>
        <begin position="635"/>
        <end position="644"/>
    </location>
</feature>
<name>A0A0S4J5S0_BODSA</name>
<dbReference type="VEuPathDB" id="TriTrypDB:BSAL_69685"/>
<dbReference type="CDD" id="cd00054">
    <property type="entry name" value="EGF_CA"/>
    <property type="match status" value="1"/>
</dbReference>
<dbReference type="EMBL" id="CYKH01001158">
    <property type="protein sequence ID" value="CUG85349.1"/>
    <property type="molecule type" value="Genomic_DNA"/>
</dbReference>
<evidence type="ECO:0000256" key="3">
    <source>
        <dbReference type="SAM" id="Phobius"/>
    </source>
</evidence>
<reference evidence="6" key="1">
    <citation type="submission" date="2015-09" db="EMBL/GenBank/DDBJ databases">
        <authorList>
            <consortium name="Pathogen Informatics"/>
        </authorList>
    </citation>
    <scope>NUCLEOTIDE SEQUENCE [LARGE SCALE GENOMIC DNA]</scope>
    <source>
        <strain evidence="6">Lake Konstanz</strain>
    </source>
</reference>
<dbReference type="Gene3D" id="2.10.25.10">
    <property type="entry name" value="Laminin"/>
    <property type="match status" value="1"/>
</dbReference>
<dbReference type="PROSITE" id="PS00022">
    <property type="entry name" value="EGF_1"/>
    <property type="match status" value="4"/>
</dbReference>
<dbReference type="PROSITE" id="PS50026">
    <property type="entry name" value="EGF_3"/>
    <property type="match status" value="2"/>
</dbReference>
<proteinExistence type="predicted"/>
<comment type="caution">
    <text evidence="1">Lacks conserved residue(s) required for the propagation of feature annotation.</text>
</comment>
<feature type="compositionally biased region" description="Polar residues" evidence="2">
    <location>
        <begin position="705"/>
        <end position="722"/>
    </location>
</feature>
<dbReference type="InterPro" id="IPR051830">
    <property type="entry name" value="NOTCH_homolog"/>
</dbReference>
<evidence type="ECO:0000313" key="5">
    <source>
        <dbReference type="EMBL" id="CUG85349.1"/>
    </source>
</evidence>
<evidence type="ECO:0000256" key="2">
    <source>
        <dbReference type="SAM" id="MobiDB-lite"/>
    </source>
</evidence>
<evidence type="ECO:0000313" key="6">
    <source>
        <dbReference type="Proteomes" id="UP000051952"/>
    </source>
</evidence>
<keyword evidence="3" id="KW-0472">Membrane</keyword>
<feature type="transmembrane region" description="Helical" evidence="3">
    <location>
        <begin position="1153"/>
        <end position="1176"/>
    </location>
</feature>
<dbReference type="OrthoDB" id="283575at2759"/>
<dbReference type="SMART" id="SM00181">
    <property type="entry name" value="EGF"/>
    <property type="match status" value="9"/>
</dbReference>
<dbReference type="PANTHER" id="PTHR24033">
    <property type="entry name" value="EGF-LIKE DOMAIN-CONTAINING PROTEIN"/>
    <property type="match status" value="1"/>
</dbReference>
<feature type="disulfide bond" evidence="1">
    <location>
        <begin position="518"/>
        <end position="527"/>
    </location>
</feature>
<dbReference type="PANTHER" id="PTHR24033:SF151">
    <property type="entry name" value="NOTCH 2"/>
    <property type="match status" value="1"/>
</dbReference>
<feature type="region of interest" description="Disordered" evidence="2">
    <location>
        <begin position="698"/>
        <end position="722"/>
    </location>
</feature>
<keyword evidence="1" id="KW-1015">Disulfide bond</keyword>
<accession>A0A0S4J5S0</accession>
<feature type="domain" description="EGF-like" evidence="4">
    <location>
        <begin position="607"/>
        <end position="645"/>
    </location>
</feature>
<feature type="non-terminal residue" evidence="5">
    <location>
        <position position="1227"/>
    </location>
</feature>
<dbReference type="AlphaFoldDB" id="A0A0S4J5S0"/>
<dbReference type="InterPro" id="IPR000742">
    <property type="entry name" value="EGF"/>
</dbReference>
<keyword evidence="1" id="KW-0245">EGF-like domain</keyword>
<organism evidence="5 6">
    <name type="scientific">Bodo saltans</name>
    <name type="common">Flagellated protozoan</name>
    <dbReference type="NCBI Taxonomy" id="75058"/>
    <lineage>
        <taxon>Eukaryota</taxon>
        <taxon>Discoba</taxon>
        <taxon>Euglenozoa</taxon>
        <taxon>Kinetoplastea</taxon>
        <taxon>Metakinetoplastina</taxon>
        <taxon>Eubodonida</taxon>
        <taxon>Bodonidae</taxon>
        <taxon>Bodo</taxon>
    </lineage>
</organism>